<keyword evidence="2" id="KW-1185">Reference proteome</keyword>
<evidence type="ECO:0000313" key="2">
    <source>
        <dbReference type="Proteomes" id="UP001164929"/>
    </source>
</evidence>
<dbReference type="Proteomes" id="UP001164929">
    <property type="component" value="Chromosome 3"/>
</dbReference>
<sequence>MGNDYKGWLNMWLFSTPIGFSDLTRMVIRSEMKFKMDQAKVRAGLSSKDRGPWNTLLQAELSYSAADPLKIKRSSKLTTADKLLIMLCQLPKKLR</sequence>
<evidence type="ECO:0000313" key="1">
    <source>
        <dbReference type="EMBL" id="KAJ7005403.1"/>
    </source>
</evidence>
<reference evidence="1" key="1">
    <citation type="journal article" date="2023" name="Mol. Ecol. Resour.">
        <title>Chromosome-level genome assembly of a triploid poplar Populus alba 'Berolinensis'.</title>
        <authorList>
            <person name="Chen S."/>
            <person name="Yu Y."/>
            <person name="Wang X."/>
            <person name="Wang S."/>
            <person name="Zhang T."/>
            <person name="Zhou Y."/>
            <person name="He R."/>
            <person name="Meng N."/>
            <person name="Wang Y."/>
            <person name="Liu W."/>
            <person name="Liu Z."/>
            <person name="Liu J."/>
            <person name="Guo Q."/>
            <person name="Huang H."/>
            <person name="Sederoff R.R."/>
            <person name="Wang G."/>
            <person name="Qu G."/>
            <person name="Chen S."/>
        </authorList>
    </citation>
    <scope>NUCLEOTIDE SEQUENCE</scope>
    <source>
        <strain evidence="1">SC-2020</strain>
    </source>
</reference>
<dbReference type="AlphaFoldDB" id="A0AAD6RAZ2"/>
<dbReference type="EMBL" id="JAQIZT010000003">
    <property type="protein sequence ID" value="KAJ7005403.1"/>
    <property type="molecule type" value="Genomic_DNA"/>
</dbReference>
<accession>A0AAD6RAZ2</accession>
<name>A0AAD6RAZ2_9ROSI</name>
<organism evidence="1 2">
    <name type="scientific">Populus alba x Populus x berolinensis</name>
    <dbReference type="NCBI Taxonomy" id="444605"/>
    <lineage>
        <taxon>Eukaryota</taxon>
        <taxon>Viridiplantae</taxon>
        <taxon>Streptophyta</taxon>
        <taxon>Embryophyta</taxon>
        <taxon>Tracheophyta</taxon>
        <taxon>Spermatophyta</taxon>
        <taxon>Magnoliopsida</taxon>
        <taxon>eudicotyledons</taxon>
        <taxon>Gunneridae</taxon>
        <taxon>Pentapetalae</taxon>
        <taxon>rosids</taxon>
        <taxon>fabids</taxon>
        <taxon>Malpighiales</taxon>
        <taxon>Salicaceae</taxon>
        <taxon>Saliceae</taxon>
        <taxon>Populus</taxon>
    </lineage>
</organism>
<gene>
    <name evidence="1" type="ORF">NC653_010027</name>
</gene>
<protein>
    <submittedName>
        <fullName evidence="1">Uncharacterized protein</fullName>
    </submittedName>
</protein>
<comment type="caution">
    <text evidence="1">The sequence shown here is derived from an EMBL/GenBank/DDBJ whole genome shotgun (WGS) entry which is preliminary data.</text>
</comment>
<proteinExistence type="predicted"/>